<feature type="region of interest" description="Disordered" evidence="1">
    <location>
        <begin position="156"/>
        <end position="218"/>
    </location>
</feature>
<evidence type="ECO:0000256" key="1">
    <source>
        <dbReference type="SAM" id="MobiDB-lite"/>
    </source>
</evidence>
<organism evidence="2 3">
    <name type="scientific">Riccia sorocarpa</name>
    <dbReference type="NCBI Taxonomy" id="122646"/>
    <lineage>
        <taxon>Eukaryota</taxon>
        <taxon>Viridiplantae</taxon>
        <taxon>Streptophyta</taxon>
        <taxon>Embryophyta</taxon>
        <taxon>Marchantiophyta</taxon>
        <taxon>Marchantiopsida</taxon>
        <taxon>Marchantiidae</taxon>
        <taxon>Marchantiales</taxon>
        <taxon>Ricciaceae</taxon>
        <taxon>Riccia</taxon>
    </lineage>
</organism>
<feature type="compositionally biased region" description="Basic and acidic residues" evidence="1">
    <location>
        <begin position="164"/>
        <end position="178"/>
    </location>
</feature>
<gene>
    <name evidence="2" type="ORF">R1sor_024983</name>
</gene>
<feature type="compositionally biased region" description="Basic and acidic residues" evidence="1">
    <location>
        <begin position="186"/>
        <end position="199"/>
    </location>
</feature>
<keyword evidence="3" id="KW-1185">Reference proteome</keyword>
<sequence length="218" mass="24371">MQLEKAEKPRYAEFRAEDGTSLADEAQNYICSEEIVEIHPRETFWDAAMNCSSGSILPSVSFPAASLDQRILRGLSRSEVSRNGVGLRSRRRSFSVSATMESLPDTSVENGEVQISLPTESLSSSSTIPKMRKPKSMPDLQAVDYLRVQIKGRRSGADPWFPKSQEHSESSKKFRDSIMKNTIQRLKSEVDKSNRKVEESSTLGQFPDNNRRPVSGLG</sequence>
<dbReference type="AlphaFoldDB" id="A0ABD3GAE2"/>
<dbReference type="EMBL" id="JBJQOH010000008">
    <property type="protein sequence ID" value="KAL3675035.1"/>
    <property type="molecule type" value="Genomic_DNA"/>
</dbReference>
<accession>A0ABD3GAE2</accession>
<proteinExistence type="predicted"/>
<evidence type="ECO:0000313" key="3">
    <source>
        <dbReference type="Proteomes" id="UP001633002"/>
    </source>
</evidence>
<name>A0ABD3GAE2_9MARC</name>
<protein>
    <submittedName>
        <fullName evidence="2">Uncharacterized protein</fullName>
    </submittedName>
</protein>
<comment type="caution">
    <text evidence="2">The sequence shown here is derived from an EMBL/GenBank/DDBJ whole genome shotgun (WGS) entry which is preliminary data.</text>
</comment>
<dbReference type="Proteomes" id="UP001633002">
    <property type="component" value="Unassembled WGS sequence"/>
</dbReference>
<reference evidence="2 3" key="1">
    <citation type="submission" date="2024-09" db="EMBL/GenBank/DDBJ databases">
        <title>Chromosome-scale assembly of Riccia sorocarpa.</title>
        <authorList>
            <person name="Paukszto L."/>
        </authorList>
    </citation>
    <scope>NUCLEOTIDE SEQUENCE [LARGE SCALE GENOMIC DNA]</scope>
    <source>
        <strain evidence="2">LP-2024</strain>
        <tissue evidence="2">Aerial parts of the thallus</tissue>
    </source>
</reference>
<evidence type="ECO:0000313" key="2">
    <source>
        <dbReference type="EMBL" id="KAL3675035.1"/>
    </source>
</evidence>